<keyword evidence="2" id="KW-1185">Reference proteome</keyword>
<evidence type="ECO:0000313" key="2">
    <source>
        <dbReference type="Proteomes" id="UP000299102"/>
    </source>
</evidence>
<evidence type="ECO:0000313" key="1">
    <source>
        <dbReference type="EMBL" id="GBP59660.1"/>
    </source>
</evidence>
<protein>
    <submittedName>
        <fullName evidence="1">Uncharacterized protein</fullName>
    </submittedName>
</protein>
<accession>A0A4C1X9E4</accession>
<gene>
    <name evidence="1" type="ORF">EVAR_39816_1</name>
</gene>
<dbReference type="EMBL" id="BGZK01000767">
    <property type="protein sequence ID" value="GBP59660.1"/>
    <property type="molecule type" value="Genomic_DNA"/>
</dbReference>
<name>A0A4C1X9E4_EUMVA</name>
<proteinExistence type="predicted"/>
<sequence>MLNVGFRSFETPEARYRFRGHEPTSSLDLRRRRSSERLLVRPTDPNVTQVSMWNGMWSRSLHEASFRPGRGVT</sequence>
<dbReference type="AlphaFoldDB" id="A0A4C1X9E4"/>
<organism evidence="1 2">
    <name type="scientific">Eumeta variegata</name>
    <name type="common">Bagworm moth</name>
    <name type="synonym">Eumeta japonica</name>
    <dbReference type="NCBI Taxonomy" id="151549"/>
    <lineage>
        <taxon>Eukaryota</taxon>
        <taxon>Metazoa</taxon>
        <taxon>Ecdysozoa</taxon>
        <taxon>Arthropoda</taxon>
        <taxon>Hexapoda</taxon>
        <taxon>Insecta</taxon>
        <taxon>Pterygota</taxon>
        <taxon>Neoptera</taxon>
        <taxon>Endopterygota</taxon>
        <taxon>Lepidoptera</taxon>
        <taxon>Glossata</taxon>
        <taxon>Ditrysia</taxon>
        <taxon>Tineoidea</taxon>
        <taxon>Psychidae</taxon>
        <taxon>Oiketicinae</taxon>
        <taxon>Eumeta</taxon>
    </lineage>
</organism>
<reference evidence="1 2" key="1">
    <citation type="journal article" date="2019" name="Commun. Biol.">
        <title>The bagworm genome reveals a unique fibroin gene that provides high tensile strength.</title>
        <authorList>
            <person name="Kono N."/>
            <person name="Nakamura H."/>
            <person name="Ohtoshi R."/>
            <person name="Tomita M."/>
            <person name="Numata K."/>
            <person name="Arakawa K."/>
        </authorList>
    </citation>
    <scope>NUCLEOTIDE SEQUENCE [LARGE SCALE GENOMIC DNA]</scope>
</reference>
<comment type="caution">
    <text evidence="1">The sequence shown here is derived from an EMBL/GenBank/DDBJ whole genome shotgun (WGS) entry which is preliminary data.</text>
</comment>
<dbReference type="Proteomes" id="UP000299102">
    <property type="component" value="Unassembled WGS sequence"/>
</dbReference>